<evidence type="ECO:0000313" key="2">
    <source>
        <dbReference type="EMBL" id="RAJ00292.1"/>
    </source>
</evidence>
<dbReference type="InterPro" id="IPR011041">
    <property type="entry name" value="Quinoprot_gluc/sorb_DH_b-prop"/>
</dbReference>
<evidence type="ECO:0000313" key="3">
    <source>
        <dbReference type="Proteomes" id="UP000249547"/>
    </source>
</evidence>
<dbReference type="SUPFAM" id="SSF50952">
    <property type="entry name" value="Soluble quinoprotein glucose dehydrogenase"/>
    <property type="match status" value="1"/>
</dbReference>
<dbReference type="InterPro" id="IPR012938">
    <property type="entry name" value="Glc/Sorbosone_DH"/>
</dbReference>
<keyword evidence="3" id="KW-1185">Reference proteome</keyword>
<dbReference type="EMBL" id="QLLL01000008">
    <property type="protein sequence ID" value="RAJ00292.1"/>
    <property type="molecule type" value="Genomic_DNA"/>
</dbReference>
<proteinExistence type="predicted"/>
<organism evidence="2 3">
    <name type="scientific">Chitinophaga skermanii</name>
    <dbReference type="NCBI Taxonomy" id="331697"/>
    <lineage>
        <taxon>Bacteria</taxon>
        <taxon>Pseudomonadati</taxon>
        <taxon>Bacteroidota</taxon>
        <taxon>Chitinophagia</taxon>
        <taxon>Chitinophagales</taxon>
        <taxon>Chitinophagaceae</taxon>
        <taxon>Chitinophaga</taxon>
    </lineage>
</organism>
<accession>A0A327Q9C4</accession>
<gene>
    <name evidence="2" type="ORF">LX64_03994</name>
</gene>
<dbReference type="InterPro" id="IPR011042">
    <property type="entry name" value="6-blade_b-propeller_TolB-like"/>
</dbReference>
<dbReference type="PANTHER" id="PTHR19328:SF75">
    <property type="entry name" value="ALDOSE SUGAR DEHYDROGENASE YLII"/>
    <property type="match status" value="1"/>
</dbReference>
<dbReference type="Gene3D" id="2.120.10.30">
    <property type="entry name" value="TolB, C-terminal domain"/>
    <property type="match status" value="1"/>
</dbReference>
<evidence type="ECO:0000259" key="1">
    <source>
        <dbReference type="Pfam" id="PF07995"/>
    </source>
</evidence>
<dbReference type="Pfam" id="PF07995">
    <property type="entry name" value="GSDH"/>
    <property type="match status" value="1"/>
</dbReference>
<dbReference type="PANTHER" id="PTHR19328">
    <property type="entry name" value="HEDGEHOG-INTERACTING PROTEIN"/>
    <property type="match status" value="1"/>
</dbReference>
<name>A0A327Q9C4_9BACT</name>
<dbReference type="Proteomes" id="UP000249547">
    <property type="component" value="Unassembled WGS sequence"/>
</dbReference>
<comment type="caution">
    <text evidence="2">The sequence shown here is derived from an EMBL/GenBank/DDBJ whole genome shotgun (WGS) entry which is preliminary data.</text>
</comment>
<reference evidence="2 3" key="1">
    <citation type="submission" date="2018-06" db="EMBL/GenBank/DDBJ databases">
        <title>Genomic Encyclopedia of Archaeal and Bacterial Type Strains, Phase II (KMG-II): from individual species to whole genera.</title>
        <authorList>
            <person name="Goeker M."/>
        </authorList>
    </citation>
    <scope>NUCLEOTIDE SEQUENCE [LARGE SCALE GENOMIC DNA]</scope>
    <source>
        <strain evidence="2 3">DSM 23857</strain>
    </source>
</reference>
<protein>
    <submittedName>
        <fullName evidence="2">Glucose/arabinose dehydrogenase</fullName>
    </submittedName>
</protein>
<dbReference type="RefSeq" id="WP_111599418.1">
    <property type="nucleotide sequence ID" value="NZ_QLLL01000008.1"/>
</dbReference>
<feature type="domain" description="Glucose/Sorbosone dehydrogenase" evidence="1">
    <location>
        <begin position="57"/>
        <end position="401"/>
    </location>
</feature>
<sequence length="415" mass="45184">MYLIRLIGMSLLSVMGNTGCNNAPASNPADSTKTSAAEAPAAATTVKLQLVTDHFISPVAMATPGDGSNRLFICQKEGKVWIIENGKLVPTPFLDVAADMVKINEAYDERGLLGIAFHPQYKSNGKFYVYYSAPSTTKGSNHRSVVAEYKVSNNKNVANKASKREVLTFEQPESNHNGGDIIFGKDGYLYIASGDGGGGGDKHGSIGNGQNMNTLLGKILRIDVNSGSPYSVPSSNPFVNQANVRPEIWAYGLRNPWRISFDKPTGRLFTGDVGQNQYEEVDIITKGGNYGWRIMEGYHEFNVPNGADKSKLIEPIHEYDHKTGISITGGYIYRGKAIPALTGKYVFGDYNGKTWTLTQSGNKWTRDDLNFQNKPNTNLAVLSFGEDEQGEIYVLTSSSDSKGFKGAVYKLVPAT</sequence>
<dbReference type="AlphaFoldDB" id="A0A327Q9C4"/>
<dbReference type="OrthoDB" id="9770043at2"/>